<dbReference type="InterPro" id="IPR050778">
    <property type="entry name" value="Cueball_EGF_LRP_Nidogen"/>
</dbReference>
<feature type="domain" description="Prolow-density lipoprotein receptor-related protein 1-like beta-propeller" evidence="2">
    <location>
        <begin position="108"/>
        <end position="258"/>
    </location>
</feature>
<evidence type="ECO:0000259" key="2">
    <source>
        <dbReference type="Pfam" id="PF16472"/>
    </source>
</evidence>
<evidence type="ECO:0000313" key="3">
    <source>
        <dbReference type="EMBL" id="VDI62041.1"/>
    </source>
</evidence>
<dbReference type="PANTHER" id="PTHR46513">
    <property type="entry name" value="VITELLOGENIN RECEPTOR-LIKE PROTEIN-RELATED-RELATED"/>
    <property type="match status" value="1"/>
</dbReference>
<dbReference type="OrthoDB" id="382013at2759"/>
<organism evidence="3 4">
    <name type="scientific">Mytilus galloprovincialis</name>
    <name type="common">Mediterranean mussel</name>
    <dbReference type="NCBI Taxonomy" id="29158"/>
    <lineage>
        <taxon>Eukaryota</taxon>
        <taxon>Metazoa</taxon>
        <taxon>Spiralia</taxon>
        <taxon>Lophotrochozoa</taxon>
        <taxon>Mollusca</taxon>
        <taxon>Bivalvia</taxon>
        <taxon>Autobranchia</taxon>
        <taxon>Pteriomorphia</taxon>
        <taxon>Mytilida</taxon>
        <taxon>Mytiloidea</taxon>
        <taxon>Mytilidae</taxon>
        <taxon>Mytilinae</taxon>
        <taxon>Mytilus</taxon>
    </lineage>
</organism>
<keyword evidence="1" id="KW-0732">Signal</keyword>
<name>A0A8B6GCF4_MYTGA</name>
<feature type="signal peptide" evidence="1">
    <location>
        <begin position="1"/>
        <end position="21"/>
    </location>
</feature>
<dbReference type="SUPFAM" id="SSF63825">
    <property type="entry name" value="YWTD domain"/>
    <property type="match status" value="1"/>
</dbReference>
<dbReference type="InterPro" id="IPR000033">
    <property type="entry name" value="LDLR_classB_rpt"/>
</dbReference>
<feature type="chain" id="PRO_5032279364" description="Prolow-density lipoprotein receptor-related protein 1-like beta-propeller domain-containing protein" evidence="1">
    <location>
        <begin position="22"/>
        <end position="347"/>
    </location>
</feature>
<dbReference type="GO" id="GO:0042813">
    <property type="term" value="F:Wnt receptor activity"/>
    <property type="evidence" value="ECO:0007669"/>
    <property type="project" value="TreeGrafter"/>
</dbReference>
<dbReference type="GO" id="GO:0005886">
    <property type="term" value="C:plasma membrane"/>
    <property type="evidence" value="ECO:0007669"/>
    <property type="project" value="TreeGrafter"/>
</dbReference>
<dbReference type="SMART" id="SM00135">
    <property type="entry name" value="LY"/>
    <property type="match status" value="3"/>
</dbReference>
<evidence type="ECO:0000256" key="1">
    <source>
        <dbReference type="SAM" id="SignalP"/>
    </source>
</evidence>
<gene>
    <name evidence="3" type="ORF">MGAL_10B075661</name>
</gene>
<dbReference type="GO" id="GO:0017147">
    <property type="term" value="F:Wnt-protein binding"/>
    <property type="evidence" value="ECO:0007669"/>
    <property type="project" value="TreeGrafter"/>
</dbReference>
<evidence type="ECO:0000313" key="4">
    <source>
        <dbReference type="Proteomes" id="UP000596742"/>
    </source>
</evidence>
<sequence>MKEHKALLVMILVLRLCAVNCIEEKLLYSTFGYVKEIDLKSGEVKVLLILAGNYMLSLAYDYDDRYLYIPKRSGDIIKFPYPSNQTVQFEFVVSTNGPLGIAFDSVNKHIYWTEDNKGKIMRCNADGTNKTTILDERQPSALSIDIENRWIYYGQDLNNGKIYRLTFDGKDRRVIYNLSSNMYGIQVDVIDKRLYWNEYYTGALKSVWYNGTDVQTLVNTNLGQNWGLDTNDDFVFYSSFNSIFKMAKSVEQTPTVVHNDTEQIYGVLLYKHQGKDYDENERMSYTYIKRVVDEEGNFHTSFVMFQFKSNCRNYQEAKYSTGKSIFNKTAYKSEKNNRKEEKPTQDV</sequence>
<accession>A0A8B6GCF4</accession>
<dbReference type="Pfam" id="PF16472">
    <property type="entry name" value="DUF5050"/>
    <property type="match status" value="1"/>
</dbReference>
<proteinExistence type="predicted"/>
<reference evidence="3" key="1">
    <citation type="submission" date="2018-11" db="EMBL/GenBank/DDBJ databases">
        <authorList>
            <person name="Alioto T."/>
            <person name="Alioto T."/>
        </authorList>
    </citation>
    <scope>NUCLEOTIDE SEQUENCE</scope>
</reference>
<dbReference type="AlphaFoldDB" id="A0A8B6GCF4"/>
<keyword evidence="4" id="KW-1185">Reference proteome</keyword>
<dbReference type="EMBL" id="UYJE01008204">
    <property type="protein sequence ID" value="VDI62041.1"/>
    <property type="molecule type" value="Genomic_DNA"/>
</dbReference>
<dbReference type="GO" id="GO:0060070">
    <property type="term" value="P:canonical Wnt signaling pathway"/>
    <property type="evidence" value="ECO:0007669"/>
    <property type="project" value="TreeGrafter"/>
</dbReference>
<protein>
    <recommendedName>
        <fullName evidence="2">Prolow-density lipoprotein receptor-related protein 1-like beta-propeller domain-containing protein</fullName>
    </recommendedName>
</protein>
<dbReference type="InterPro" id="IPR032485">
    <property type="entry name" value="LRP1-like_beta_prop"/>
</dbReference>
<dbReference type="InterPro" id="IPR011042">
    <property type="entry name" value="6-blade_b-propeller_TolB-like"/>
</dbReference>
<dbReference type="Gene3D" id="2.120.10.30">
    <property type="entry name" value="TolB, C-terminal domain"/>
    <property type="match status" value="1"/>
</dbReference>
<dbReference type="Proteomes" id="UP000596742">
    <property type="component" value="Unassembled WGS sequence"/>
</dbReference>
<dbReference type="PANTHER" id="PTHR46513:SF13">
    <property type="entry name" value="EGF-LIKE DOMAIN-CONTAINING PROTEIN"/>
    <property type="match status" value="1"/>
</dbReference>
<comment type="caution">
    <text evidence="3">The sequence shown here is derived from an EMBL/GenBank/DDBJ whole genome shotgun (WGS) entry which is preliminary data.</text>
</comment>